<organism evidence="1 2">
    <name type="scientific">Methylocaldum szegediense</name>
    <dbReference type="NCBI Taxonomy" id="73780"/>
    <lineage>
        <taxon>Bacteria</taxon>
        <taxon>Pseudomonadati</taxon>
        <taxon>Pseudomonadota</taxon>
        <taxon>Gammaproteobacteria</taxon>
        <taxon>Methylococcales</taxon>
        <taxon>Methylococcaceae</taxon>
        <taxon>Methylocaldum</taxon>
    </lineage>
</organism>
<reference evidence="1 2" key="1">
    <citation type="submission" date="2023-03" db="EMBL/GenBank/DDBJ databases">
        <authorList>
            <person name="Pearce D."/>
        </authorList>
    </citation>
    <scope>NUCLEOTIDE SEQUENCE [LARGE SCALE GENOMIC DNA]</scope>
    <source>
        <strain evidence="1">Msz</strain>
    </source>
</reference>
<evidence type="ECO:0000313" key="2">
    <source>
        <dbReference type="Proteomes" id="UP001162030"/>
    </source>
</evidence>
<dbReference type="EMBL" id="OX458333">
    <property type="protein sequence ID" value="CAI8794896.1"/>
    <property type="molecule type" value="Genomic_DNA"/>
</dbReference>
<evidence type="ECO:0008006" key="3">
    <source>
        <dbReference type="Google" id="ProtNLM"/>
    </source>
</evidence>
<sequence length="262" mass="29816">MTAVTKMRPPMRFTKILFNVPILAVLLFALSGCVWLRLLEAKNQLADFDRNVRVSIDEGYFHLDFLNPVLLSEDFRYLTKLHPSRIEKLPAGYRWSVDFRQMDTGDRPGRTIIFRMTFNQENKLSGWDFSPVFLELAPATFLEASIRSLGKGKVDEGRRQLKVAAGDLPKLAAAPPNRKRILEVLGPPAEESTKDGMKVYTYRFEAEAAPVEVGQDYEKRRVAVAKLYFNPVTDDLIRMSSRFVGLKLAIDYRKLTQLASPG</sequence>
<dbReference type="Proteomes" id="UP001162030">
    <property type="component" value="Chromosome"/>
</dbReference>
<gene>
    <name evidence="1" type="ORF">MSZNOR_1473</name>
</gene>
<accession>A0ABN8X0E9</accession>
<protein>
    <recommendedName>
        <fullName evidence="3">Lipoprotein</fullName>
    </recommendedName>
</protein>
<proteinExistence type="predicted"/>
<keyword evidence="2" id="KW-1185">Reference proteome</keyword>
<dbReference type="PROSITE" id="PS51257">
    <property type="entry name" value="PROKAR_LIPOPROTEIN"/>
    <property type="match status" value="1"/>
</dbReference>
<name>A0ABN8X0E9_9GAMM</name>
<evidence type="ECO:0000313" key="1">
    <source>
        <dbReference type="EMBL" id="CAI8794896.1"/>
    </source>
</evidence>